<dbReference type="Proteomes" id="UP001239111">
    <property type="component" value="Chromosome 3"/>
</dbReference>
<evidence type="ECO:0000313" key="2">
    <source>
        <dbReference type="Proteomes" id="UP001239111"/>
    </source>
</evidence>
<feature type="non-terminal residue" evidence="1">
    <location>
        <position position="164"/>
    </location>
</feature>
<feature type="non-terminal residue" evidence="1">
    <location>
        <position position="1"/>
    </location>
</feature>
<protein>
    <submittedName>
        <fullName evidence="1">Uncharacterized protein</fullName>
    </submittedName>
</protein>
<comment type="caution">
    <text evidence="1">The sequence shown here is derived from an EMBL/GenBank/DDBJ whole genome shotgun (WGS) entry which is preliminary data.</text>
</comment>
<reference evidence="1" key="1">
    <citation type="submission" date="2023-04" db="EMBL/GenBank/DDBJ databases">
        <title>A chromosome-level genome assembly of the parasitoid wasp Eretmocerus hayati.</title>
        <authorList>
            <person name="Zhong Y."/>
            <person name="Liu S."/>
            <person name="Liu Y."/>
        </authorList>
    </citation>
    <scope>NUCLEOTIDE SEQUENCE</scope>
    <source>
        <strain evidence="1">ZJU_SS_LIU_2023</strain>
    </source>
</reference>
<evidence type="ECO:0000313" key="1">
    <source>
        <dbReference type="EMBL" id="KAJ8673341.1"/>
    </source>
</evidence>
<dbReference type="EMBL" id="CM056743">
    <property type="protein sequence ID" value="KAJ8673341.1"/>
    <property type="molecule type" value="Genomic_DNA"/>
</dbReference>
<gene>
    <name evidence="1" type="ORF">QAD02_004603</name>
</gene>
<accession>A0ACC2NQD1</accession>
<name>A0ACC2NQD1_9HYME</name>
<keyword evidence="2" id="KW-1185">Reference proteome</keyword>
<organism evidence="1 2">
    <name type="scientific">Eretmocerus hayati</name>
    <dbReference type="NCBI Taxonomy" id="131215"/>
    <lineage>
        <taxon>Eukaryota</taxon>
        <taxon>Metazoa</taxon>
        <taxon>Ecdysozoa</taxon>
        <taxon>Arthropoda</taxon>
        <taxon>Hexapoda</taxon>
        <taxon>Insecta</taxon>
        <taxon>Pterygota</taxon>
        <taxon>Neoptera</taxon>
        <taxon>Endopterygota</taxon>
        <taxon>Hymenoptera</taxon>
        <taxon>Apocrita</taxon>
        <taxon>Proctotrupomorpha</taxon>
        <taxon>Chalcidoidea</taxon>
        <taxon>Aphelinidae</taxon>
        <taxon>Aphelininae</taxon>
        <taxon>Eretmocerus</taxon>
    </lineage>
</organism>
<proteinExistence type="predicted"/>
<sequence length="164" mass="18681">YRLENYGAIGKNATTQTKVSSVLELQIKEINLGSVVSVHNQSLRYRNLLENTKNMILMIVQGSVVLVVSSLYFYETHVDSTLMKKSVMSIMLIGFNAYLFSSNWLGQRIIDHSERVFDSAYSSQWDEMSINERKSLLIIMQRSLRPCVLTAGIISIMSLETFTK</sequence>